<dbReference type="SUPFAM" id="SSF56112">
    <property type="entry name" value="Protein kinase-like (PK-like)"/>
    <property type="match status" value="1"/>
</dbReference>
<keyword evidence="5" id="KW-0808">Transferase</keyword>
<dbReference type="PROSITE" id="PS50011">
    <property type="entry name" value="PROTEIN_KINASE_DOM"/>
    <property type="match status" value="1"/>
</dbReference>
<keyword evidence="11 14" id="KW-1133">Transmembrane helix</keyword>
<dbReference type="PROSITE" id="PS00107">
    <property type="entry name" value="PROTEIN_KINASE_ATP"/>
    <property type="match status" value="1"/>
</dbReference>
<dbReference type="InterPro" id="IPR051809">
    <property type="entry name" value="Plant_receptor-like_S/T_kinase"/>
</dbReference>
<dbReference type="InterPro" id="IPR032675">
    <property type="entry name" value="LRR_dom_sf"/>
</dbReference>
<dbReference type="InterPro" id="IPR000719">
    <property type="entry name" value="Prot_kinase_dom"/>
</dbReference>
<evidence type="ECO:0000256" key="6">
    <source>
        <dbReference type="ARBA" id="ARBA00022692"/>
    </source>
</evidence>
<evidence type="ECO:0000256" key="1">
    <source>
        <dbReference type="ARBA" id="ARBA00004370"/>
    </source>
</evidence>
<dbReference type="PROSITE" id="PS00108">
    <property type="entry name" value="PROTEIN_KINASE_ST"/>
    <property type="match status" value="1"/>
</dbReference>
<dbReference type="InterPro" id="IPR001611">
    <property type="entry name" value="Leu-rich_rpt"/>
</dbReference>
<dbReference type="Gene3D" id="3.80.10.10">
    <property type="entry name" value="Ribonuclease Inhibitor"/>
    <property type="match status" value="4"/>
</dbReference>
<keyword evidence="3" id="KW-0723">Serine/threonine-protein kinase</keyword>
<evidence type="ECO:0000256" key="12">
    <source>
        <dbReference type="ARBA" id="ARBA00023136"/>
    </source>
</evidence>
<keyword evidence="8 13" id="KW-0547">Nucleotide-binding</keyword>
<dbReference type="InterPro" id="IPR008271">
    <property type="entry name" value="Ser/Thr_kinase_AS"/>
</dbReference>
<evidence type="ECO:0000256" key="15">
    <source>
        <dbReference type="SAM" id="SignalP"/>
    </source>
</evidence>
<evidence type="ECO:0000256" key="5">
    <source>
        <dbReference type="ARBA" id="ARBA00022679"/>
    </source>
</evidence>
<keyword evidence="6 14" id="KW-0812">Transmembrane</keyword>
<dbReference type="PANTHER" id="PTHR27008">
    <property type="entry name" value="OS04G0122200 PROTEIN"/>
    <property type="match status" value="1"/>
</dbReference>
<feature type="binding site" evidence="13">
    <location>
        <position position="757"/>
    </location>
    <ligand>
        <name>ATP</name>
        <dbReference type="ChEBI" id="CHEBI:30616"/>
    </ligand>
</feature>
<reference evidence="18" key="2">
    <citation type="submission" date="2025-08" db="UniProtKB">
        <authorList>
            <consortium name="RefSeq"/>
        </authorList>
    </citation>
    <scope>IDENTIFICATION</scope>
</reference>
<keyword evidence="12 14" id="KW-0472">Membrane</keyword>
<dbReference type="RefSeq" id="XP_040948186.1">
    <property type="nucleotide sequence ID" value="XM_041092252.1"/>
</dbReference>
<dbReference type="SMART" id="SM00220">
    <property type="entry name" value="S_TKc"/>
    <property type="match status" value="1"/>
</dbReference>
<dbReference type="InterPro" id="IPR013210">
    <property type="entry name" value="LRR_N_plant-typ"/>
</dbReference>
<name>A0ABM3A009_GOSHI</name>
<keyword evidence="4" id="KW-0433">Leucine-rich repeat</keyword>
<dbReference type="InterPro" id="IPR003591">
    <property type="entry name" value="Leu-rich_rpt_typical-subtyp"/>
</dbReference>
<keyword evidence="7" id="KW-0677">Repeat</keyword>
<accession>A0ABM3A009</accession>
<dbReference type="InterPro" id="IPR011009">
    <property type="entry name" value="Kinase-like_dom_sf"/>
</dbReference>
<dbReference type="SMART" id="SM00369">
    <property type="entry name" value="LRR_TYP"/>
    <property type="match status" value="10"/>
</dbReference>
<protein>
    <submittedName>
        <fullName evidence="18">Receptor kinase-like protein Xa21 isoform X3</fullName>
    </submittedName>
</protein>
<evidence type="ECO:0000256" key="3">
    <source>
        <dbReference type="ARBA" id="ARBA00022527"/>
    </source>
</evidence>
<keyword evidence="17" id="KW-1185">Reference proteome</keyword>
<feature type="chain" id="PRO_5046180095" evidence="15">
    <location>
        <begin position="24"/>
        <end position="1015"/>
    </location>
</feature>
<dbReference type="InterPro" id="IPR017441">
    <property type="entry name" value="Protein_kinase_ATP_BS"/>
</dbReference>
<evidence type="ECO:0000256" key="4">
    <source>
        <dbReference type="ARBA" id="ARBA00022614"/>
    </source>
</evidence>
<evidence type="ECO:0000313" key="18">
    <source>
        <dbReference type="RefSeq" id="XP_040948186.1"/>
    </source>
</evidence>
<proteinExistence type="inferred from homology"/>
<keyword evidence="10 13" id="KW-0067">ATP-binding</keyword>
<feature type="domain" description="Protein kinase" evidence="16">
    <location>
        <begin position="729"/>
        <end position="1009"/>
    </location>
</feature>
<dbReference type="PANTHER" id="PTHR27008:SF583">
    <property type="entry name" value="LRR RECEPTOR-LIKE SERINE_THREONINE-PROTEIN KINASE FLS2"/>
    <property type="match status" value="1"/>
</dbReference>
<organism evidence="17 18">
    <name type="scientific">Gossypium hirsutum</name>
    <name type="common">Upland cotton</name>
    <name type="synonym">Gossypium mexicanum</name>
    <dbReference type="NCBI Taxonomy" id="3635"/>
    <lineage>
        <taxon>Eukaryota</taxon>
        <taxon>Viridiplantae</taxon>
        <taxon>Streptophyta</taxon>
        <taxon>Embryophyta</taxon>
        <taxon>Tracheophyta</taxon>
        <taxon>Spermatophyta</taxon>
        <taxon>Magnoliopsida</taxon>
        <taxon>eudicotyledons</taxon>
        <taxon>Gunneridae</taxon>
        <taxon>Pentapetalae</taxon>
        <taxon>rosids</taxon>
        <taxon>malvids</taxon>
        <taxon>Malvales</taxon>
        <taxon>Malvaceae</taxon>
        <taxon>Malvoideae</taxon>
        <taxon>Gossypium</taxon>
    </lineage>
</organism>
<dbReference type="SUPFAM" id="SSF52058">
    <property type="entry name" value="L domain-like"/>
    <property type="match status" value="2"/>
</dbReference>
<evidence type="ECO:0000256" key="2">
    <source>
        <dbReference type="ARBA" id="ARBA00008684"/>
    </source>
</evidence>
<evidence type="ECO:0000256" key="11">
    <source>
        <dbReference type="ARBA" id="ARBA00022989"/>
    </source>
</evidence>
<dbReference type="Pfam" id="PF13855">
    <property type="entry name" value="LRR_8"/>
    <property type="match status" value="2"/>
</dbReference>
<evidence type="ECO:0000256" key="7">
    <source>
        <dbReference type="ARBA" id="ARBA00022737"/>
    </source>
</evidence>
<evidence type="ECO:0000256" key="13">
    <source>
        <dbReference type="PROSITE-ProRule" id="PRU10141"/>
    </source>
</evidence>
<comment type="subcellular location">
    <subcellularLocation>
        <location evidence="1">Membrane</location>
    </subcellularLocation>
</comment>
<evidence type="ECO:0000256" key="9">
    <source>
        <dbReference type="ARBA" id="ARBA00022777"/>
    </source>
</evidence>
<dbReference type="InterPro" id="IPR001245">
    <property type="entry name" value="Ser-Thr/Tyr_kinase_cat_dom"/>
</dbReference>
<reference evidence="17" key="1">
    <citation type="journal article" date="2020" name="Nat. Genet.">
        <title>Genomic diversifications of five Gossypium allopolyploid species and their impact on cotton improvement.</title>
        <authorList>
            <person name="Chen Z.J."/>
            <person name="Sreedasyam A."/>
            <person name="Ando A."/>
            <person name="Song Q."/>
            <person name="De Santiago L.M."/>
            <person name="Hulse-Kemp A.M."/>
            <person name="Ding M."/>
            <person name="Ye W."/>
            <person name="Kirkbride R.C."/>
            <person name="Jenkins J."/>
            <person name="Plott C."/>
            <person name="Lovell J."/>
            <person name="Lin Y.M."/>
            <person name="Vaughn R."/>
            <person name="Liu B."/>
            <person name="Simpson S."/>
            <person name="Scheffler B.E."/>
            <person name="Wen L."/>
            <person name="Saski C.A."/>
            <person name="Grover C.E."/>
            <person name="Hu G."/>
            <person name="Conover J.L."/>
            <person name="Carlson J.W."/>
            <person name="Shu S."/>
            <person name="Boston L.B."/>
            <person name="Williams M."/>
            <person name="Peterson D.G."/>
            <person name="McGee K."/>
            <person name="Jones D.C."/>
            <person name="Wendel J.F."/>
            <person name="Stelly D.M."/>
            <person name="Grimwood J."/>
            <person name="Schmutz J."/>
        </authorList>
    </citation>
    <scope>NUCLEOTIDE SEQUENCE [LARGE SCALE GENOMIC DNA]</scope>
    <source>
        <strain evidence="17">cv. TM-1</strain>
    </source>
</reference>
<evidence type="ECO:0000313" key="17">
    <source>
        <dbReference type="Proteomes" id="UP000818029"/>
    </source>
</evidence>
<evidence type="ECO:0000259" key="16">
    <source>
        <dbReference type="PROSITE" id="PS50011"/>
    </source>
</evidence>
<keyword evidence="15" id="KW-0732">Signal</keyword>
<sequence length="1015" mass="112595">MNYNTCFHLLLALFIPCSGLCWGMTVRNLNSDQFALLEFKDRIAGPQNVLANNWTASTSVCNWIGVSCGILHKRVIALNLTSMNLRGSIPPHLGNLSFLLSLDLSRNHFYGHLPKELGQLHRLRILRLSYNRLNGEIPSWLGNLQGVRRLRMKNNNFIGTILETLVNMSNLQILNLGFNQLSGQIPSSIFNSTTLEVIGLFDNKLEGQIPEEIGNLLGLEMLSIKAIKGLTGQIPTSIFNISSLKTIDLSNNSLSGQIPSSIFNSTTLEEIGLFNNSLEGNLPPITNAPKLEFLFLWGNKLSGNIPNSISNASMLKKLELSHNLFSGPIPKTLGNLRHLERFRIVNNNFITGSATDHEWSFLSSLSNCRNLRKIGVSGNPLSGVLPTYIGNLSKSLQFFLAYNCELQGIIPMEIGNLTNLLVLELGHNKLSGFIPASIGGLRNLQGLNLSSNKLEGPIPESLCGLERLYKMYLGLNKLHGPIPSCLGNITSLGYLYLNSNKLSSAIPSNLWNLKDILEIDLSSNHLHNSHAIDVGNLRSLLKLNLSRNLLTGDILSTFGGLITLVSLDLSNNILHGHIPESFAGLISLEFLDLCNNNLSGVIPKSLEKLLYLKYFNVSFNRLEGEIPSKGCFSNFSSTSFMNNCALCGPPRLLVPPCKNDIHKNSQMIILHAFRYGLPTIGIVLVLIVLTIMYRRCQRSTALPVKDDLLSLKTLRRISHAELSRATNGFEESNMLGSGSFGYVYKGRLSDGMEVAIKVFNLQTEGAFRSFDIECDAMLNIVHRNIVKVITYCSSVDFKALVLDYMSNGNLEKWLHSENCFLGIIQRVDIMIDVAVAIEHLHNGHPTPIIHCDIKPSNILLDEDMVAHVGDFGVAKLLGEGEVMKQTMTLATIGYMAPEFGSAGIVSIKSDVYSYGIVLIETFTKKKPTDKVFVEEESIRHWMERSLPKGAIEIADVDLLRREDEYIVVKANCISSIMELALNCSAELPEERKDMKDVVVELKKIKQRLLNNIQHF</sequence>
<dbReference type="Pfam" id="PF00560">
    <property type="entry name" value="LRR_1"/>
    <property type="match status" value="8"/>
</dbReference>
<dbReference type="Gene3D" id="3.30.200.20">
    <property type="entry name" value="Phosphorylase Kinase, domain 1"/>
    <property type="match status" value="1"/>
</dbReference>
<comment type="similarity">
    <text evidence="2">Belongs to the protein kinase superfamily. Ser/Thr protein kinase family.</text>
</comment>
<keyword evidence="9" id="KW-0418">Kinase</keyword>
<gene>
    <name evidence="18" type="primary">LOC107903669</name>
</gene>
<feature type="signal peptide" evidence="15">
    <location>
        <begin position="1"/>
        <end position="23"/>
    </location>
</feature>
<dbReference type="Proteomes" id="UP000818029">
    <property type="component" value="Chromosome D05"/>
</dbReference>
<dbReference type="GeneID" id="107903669"/>
<evidence type="ECO:0000256" key="10">
    <source>
        <dbReference type="ARBA" id="ARBA00022840"/>
    </source>
</evidence>
<evidence type="ECO:0000256" key="14">
    <source>
        <dbReference type="SAM" id="Phobius"/>
    </source>
</evidence>
<evidence type="ECO:0000256" key="8">
    <source>
        <dbReference type="ARBA" id="ARBA00022741"/>
    </source>
</evidence>
<dbReference type="PRINTS" id="PR00019">
    <property type="entry name" value="LEURICHRPT"/>
</dbReference>
<dbReference type="Gene3D" id="1.10.510.10">
    <property type="entry name" value="Transferase(Phosphotransferase) domain 1"/>
    <property type="match status" value="1"/>
</dbReference>
<feature type="transmembrane region" description="Helical" evidence="14">
    <location>
        <begin position="672"/>
        <end position="693"/>
    </location>
</feature>
<dbReference type="Pfam" id="PF08263">
    <property type="entry name" value="LRRNT_2"/>
    <property type="match status" value="1"/>
</dbReference>
<dbReference type="Pfam" id="PF07714">
    <property type="entry name" value="PK_Tyr_Ser-Thr"/>
    <property type="match status" value="1"/>
</dbReference>